<protein>
    <submittedName>
        <fullName evidence="4">DUF418 domain-containing protein</fullName>
    </submittedName>
</protein>
<feature type="transmembrane region" description="Helical" evidence="2">
    <location>
        <begin position="132"/>
        <end position="149"/>
    </location>
</feature>
<keyword evidence="5" id="KW-1185">Reference proteome</keyword>
<keyword evidence="2" id="KW-0472">Membrane</keyword>
<comment type="caution">
    <text evidence="4">The sequence shown here is derived from an EMBL/GenBank/DDBJ whole genome shotgun (WGS) entry which is preliminary data.</text>
</comment>
<evidence type="ECO:0000259" key="3">
    <source>
        <dbReference type="Pfam" id="PF04235"/>
    </source>
</evidence>
<feature type="transmembrane region" description="Helical" evidence="2">
    <location>
        <begin position="154"/>
        <end position="175"/>
    </location>
</feature>
<feature type="transmembrane region" description="Helical" evidence="2">
    <location>
        <begin position="109"/>
        <end position="126"/>
    </location>
</feature>
<proteinExistence type="predicted"/>
<dbReference type="PANTHER" id="PTHR30590:SF2">
    <property type="entry name" value="INNER MEMBRANE PROTEIN"/>
    <property type="match status" value="1"/>
</dbReference>
<evidence type="ECO:0000256" key="1">
    <source>
        <dbReference type="SAM" id="MobiDB-lite"/>
    </source>
</evidence>
<feature type="transmembrane region" description="Helical" evidence="2">
    <location>
        <begin position="317"/>
        <end position="336"/>
    </location>
</feature>
<dbReference type="PANTHER" id="PTHR30590">
    <property type="entry name" value="INNER MEMBRANE PROTEIN"/>
    <property type="match status" value="1"/>
</dbReference>
<organism evidence="4 5">
    <name type="scientific">Nocardiopsis codii</name>
    <dbReference type="NCBI Taxonomy" id="3065942"/>
    <lineage>
        <taxon>Bacteria</taxon>
        <taxon>Bacillati</taxon>
        <taxon>Actinomycetota</taxon>
        <taxon>Actinomycetes</taxon>
        <taxon>Streptosporangiales</taxon>
        <taxon>Nocardiopsidaceae</taxon>
        <taxon>Nocardiopsis</taxon>
    </lineage>
</organism>
<gene>
    <name evidence="4" type="ORF">Q8791_10355</name>
</gene>
<dbReference type="InterPro" id="IPR007349">
    <property type="entry name" value="DUF418"/>
</dbReference>
<dbReference type="Pfam" id="PF04235">
    <property type="entry name" value="DUF418"/>
    <property type="match status" value="1"/>
</dbReference>
<feature type="domain" description="DUF418" evidence="3">
    <location>
        <begin position="219"/>
        <end position="383"/>
    </location>
</feature>
<dbReference type="EMBL" id="JAUZMY010000008">
    <property type="protein sequence ID" value="MEE2037619.1"/>
    <property type="molecule type" value="Genomic_DNA"/>
</dbReference>
<accession>A0ABU7K6X6</accession>
<feature type="transmembrane region" description="Helical" evidence="2">
    <location>
        <begin position="275"/>
        <end position="296"/>
    </location>
</feature>
<feature type="transmembrane region" description="Helical" evidence="2">
    <location>
        <begin position="63"/>
        <end position="88"/>
    </location>
</feature>
<evidence type="ECO:0000313" key="5">
    <source>
        <dbReference type="Proteomes" id="UP001356095"/>
    </source>
</evidence>
<feature type="transmembrane region" description="Helical" evidence="2">
    <location>
        <begin position="195"/>
        <end position="222"/>
    </location>
</feature>
<dbReference type="RefSeq" id="WP_330091415.1">
    <property type="nucleotide sequence ID" value="NZ_JAUZMY010000008.1"/>
</dbReference>
<dbReference type="Proteomes" id="UP001356095">
    <property type="component" value="Unassembled WGS sequence"/>
</dbReference>
<keyword evidence="2" id="KW-0812">Transmembrane</keyword>
<reference evidence="4 5" key="1">
    <citation type="submission" date="2023-08" db="EMBL/GenBank/DDBJ databases">
        <authorList>
            <person name="Girao M."/>
            <person name="Carvalho M.F."/>
        </authorList>
    </citation>
    <scope>NUCLEOTIDE SEQUENCE [LARGE SCALE GENOMIC DNA]</scope>
    <source>
        <strain evidence="4 5">CT-R113</strain>
    </source>
</reference>
<feature type="transmembrane region" description="Helical" evidence="2">
    <location>
        <begin position="32"/>
        <end position="51"/>
    </location>
</feature>
<dbReference type="InterPro" id="IPR052529">
    <property type="entry name" value="Bact_Transport_Assoc"/>
</dbReference>
<feature type="region of interest" description="Disordered" evidence="1">
    <location>
        <begin position="1"/>
        <end position="21"/>
    </location>
</feature>
<evidence type="ECO:0000256" key="2">
    <source>
        <dbReference type="SAM" id="Phobius"/>
    </source>
</evidence>
<sequence length="394" mass="42336">MSHTTTRGPSPHAPAGPLPTGRRSLAPDLARGVMLLLIALAHTHLFTEFLAGPANTPTTADQITTAFTVVFVDLRSYPLFAALFGYGVAQIYRRRSEQAHPWPRTRGLLRRRGLWMIAFGLVHTMLLFPADILAVYGLVTLLLVGVLRLSDRTLVILAAAWLPLAMATHSLVAATTGRDMPLLPDGVADEFLFRVSLFAVLSVLMFVSTLVPFLIGVLAARYRILEQPQEHLRLLRRTAAVGIPVAVLGGLPLALDKAGVWTDATAGDMMITSALHQVSGYAGGLGYAALIALIAVRCSVRPGPVTNALSALGQRSMTFYLAQSVAWAALFSSYTLNLPMTSPFVGVGVAVAVWLTTVLLADLMRRRGVRGPAEVALRHLTYRSEPATTDSSRG</sequence>
<name>A0ABU7K6X6_9ACTN</name>
<feature type="transmembrane region" description="Helical" evidence="2">
    <location>
        <begin position="234"/>
        <end position="255"/>
    </location>
</feature>
<feature type="transmembrane region" description="Helical" evidence="2">
    <location>
        <begin position="342"/>
        <end position="361"/>
    </location>
</feature>
<evidence type="ECO:0000313" key="4">
    <source>
        <dbReference type="EMBL" id="MEE2037619.1"/>
    </source>
</evidence>
<keyword evidence="2" id="KW-1133">Transmembrane helix</keyword>